<dbReference type="Proteomes" id="UP001322277">
    <property type="component" value="Chromosome 4"/>
</dbReference>
<accession>A0AAX4IFL3</accession>
<evidence type="ECO:0000313" key="2">
    <source>
        <dbReference type="Proteomes" id="UP001322277"/>
    </source>
</evidence>
<gene>
    <name evidence="1" type="ORF">CDEST_07093</name>
</gene>
<keyword evidence="2" id="KW-1185">Reference proteome</keyword>
<organism evidence="1 2">
    <name type="scientific">Colletotrichum destructivum</name>
    <dbReference type="NCBI Taxonomy" id="34406"/>
    <lineage>
        <taxon>Eukaryota</taxon>
        <taxon>Fungi</taxon>
        <taxon>Dikarya</taxon>
        <taxon>Ascomycota</taxon>
        <taxon>Pezizomycotina</taxon>
        <taxon>Sordariomycetes</taxon>
        <taxon>Hypocreomycetidae</taxon>
        <taxon>Glomerellales</taxon>
        <taxon>Glomerellaceae</taxon>
        <taxon>Colletotrichum</taxon>
        <taxon>Colletotrichum destructivum species complex</taxon>
    </lineage>
</organism>
<reference evidence="2" key="1">
    <citation type="journal article" date="2023" name="bioRxiv">
        <title>Complete genome of the Medicago anthracnose fungus, Colletotrichum destructivum, reveals a mini-chromosome-like region within a core chromosome.</title>
        <authorList>
            <person name="Lapalu N."/>
            <person name="Simon A."/>
            <person name="Lu A."/>
            <person name="Plaumann P.-L."/>
            <person name="Amselem J."/>
            <person name="Pigne S."/>
            <person name="Auger A."/>
            <person name="Koch C."/>
            <person name="Dallery J.-F."/>
            <person name="O'Connell R.J."/>
        </authorList>
    </citation>
    <scope>NUCLEOTIDE SEQUENCE [LARGE SCALE GENOMIC DNA]</scope>
    <source>
        <strain evidence="2">CBS 520.97</strain>
    </source>
</reference>
<dbReference type="GeneID" id="87943596"/>
<dbReference type="EMBL" id="CP137308">
    <property type="protein sequence ID" value="WQF82079.1"/>
    <property type="molecule type" value="Genomic_DNA"/>
</dbReference>
<proteinExistence type="predicted"/>
<protein>
    <submittedName>
        <fullName evidence="1">Uncharacterized protein</fullName>
    </submittedName>
</protein>
<dbReference type="KEGG" id="cdet:87943596"/>
<dbReference type="AlphaFoldDB" id="A0AAX4IFL3"/>
<sequence length="80" mass="8730">MVGLIVAIGFRRYDGTMRMVSTNSLAISASCHVLEEDRSSGYLLPLQWGVVQMSAEEGKCAFTTAATDTVRLPTEGLKYK</sequence>
<evidence type="ECO:0000313" key="1">
    <source>
        <dbReference type="EMBL" id="WQF82079.1"/>
    </source>
</evidence>
<dbReference type="RefSeq" id="XP_062779303.1">
    <property type="nucleotide sequence ID" value="XM_062923252.1"/>
</dbReference>
<name>A0AAX4IFL3_9PEZI</name>